<proteinExistence type="predicted"/>
<organism evidence="2 3">
    <name type="scientific">Postia placenta MAD-698-R-SB12</name>
    <dbReference type="NCBI Taxonomy" id="670580"/>
    <lineage>
        <taxon>Eukaryota</taxon>
        <taxon>Fungi</taxon>
        <taxon>Dikarya</taxon>
        <taxon>Basidiomycota</taxon>
        <taxon>Agaricomycotina</taxon>
        <taxon>Agaricomycetes</taxon>
        <taxon>Polyporales</taxon>
        <taxon>Adustoporiaceae</taxon>
        <taxon>Rhodonia</taxon>
    </lineage>
</organism>
<evidence type="ECO:0000256" key="1">
    <source>
        <dbReference type="SAM" id="MobiDB-lite"/>
    </source>
</evidence>
<evidence type="ECO:0000313" key="3">
    <source>
        <dbReference type="Proteomes" id="UP000194127"/>
    </source>
</evidence>
<keyword evidence="3" id="KW-1185">Reference proteome</keyword>
<name>A0A1X6N4R6_9APHY</name>
<dbReference type="GeneID" id="36323847"/>
<dbReference type="Proteomes" id="UP000194127">
    <property type="component" value="Unassembled WGS sequence"/>
</dbReference>
<sequence>MSNNYVSHLKNRDLIIYDSTTEICYQFIPKILRQYPHFDLSLRQGHGVVNGHLQTNQVFMPGVHGKAIPVDSLAPMVAPTKAKADILQPERQKLHQFLLETSARREMKQAEFIAKKKATQLQDRAEEVRSSSKLFGRILQFGDVAKAWQASRTDDIEAHESDVDEGRVIEGTTTSGGSGGEMTKTSAPKKGKAVAVADAAKPAEAGTSRSGALHFKKSKPVTADAIDKNAMVTEE</sequence>
<gene>
    <name evidence="2" type="ORF">POSPLADRAFT_1045918</name>
</gene>
<feature type="region of interest" description="Disordered" evidence="1">
    <location>
        <begin position="156"/>
        <end position="235"/>
    </location>
</feature>
<dbReference type="RefSeq" id="XP_024340415.1">
    <property type="nucleotide sequence ID" value="XM_024478897.1"/>
</dbReference>
<evidence type="ECO:0000313" key="2">
    <source>
        <dbReference type="EMBL" id="OSX63621.1"/>
    </source>
</evidence>
<feature type="compositionally biased region" description="Low complexity" evidence="1">
    <location>
        <begin position="193"/>
        <end position="206"/>
    </location>
</feature>
<dbReference type="AlphaFoldDB" id="A0A1X6N4R6"/>
<feature type="compositionally biased region" description="Basic and acidic residues" evidence="1">
    <location>
        <begin position="156"/>
        <end position="168"/>
    </location>
</feature>
<dbReference type="EMBL" id="KZ110595">
    <property type="protein sequence ID" value="OSX63621.1"/>
    <property type="molecule type" value="Genomic_DNA"/>
</dbReference>
<protein>
    <submittedName>
        <fullName evidence="2">Uncharacterized protein</fullName>
    </submittedName>
</protein>
<reference evidence="2 3" key="1">
    <citation type="submission" date="2017-04" db="EMBL/GenBank/DDBJ databases">
        <title>Genome Sequence of the Model Brown-Rot Fungus Postia placenta SB12.</title>
        <authorList>
            <consortium name="DOE Joint Genome Institute"/>
            <person name="Gaskell J."/>
            <person name="Kersten P."/>
            <person name="Larrondo L.F."/>
            <person name="Canessa P."/>
            <person name="Martinez D."/>
            <person name="Hibbett D."/>
            <person name="Schmoll M."/>
            <person name="Kubicek C.P."/>
            <person name="Martinez A.T."/>
            <person name="Yadav J."/>
            <person name="Master E."/>
            <person name="Magnuson J.K."/>
            <person name="James T."/>
            <person name="Yaver D."/>
            <person name="Berka R."/>
            <person name="Labutti K."/>
            <person name="Lipzen A."/>
            <person name="Aerts A."/>
            <person name="Barry K."/>
            <person name="Henrissat B."/>
            <person name="Blanchette R."/>
            <person name="Grigoriev I."/>
            <person name="Cullen D."/>
        </authorList>
    </citation>
    <scope>NUCLEOTIDE SEQUENCE [LARGE SCALE GENOMIC DNA]</scope>
    <source>
        <strain evidence="2 3">MAD-698-R-SB12</strain>
    </source>
</reference>
<accession>A0A1X6N4R6</accession>